<evidence type="ECO:0000256" key="7">
    <source>
        <dbReference type="PIRNR" id="PIRNR002756"/>
    </source>
</evidence>
<evidence type="ECO:0000256" key="6">
    <source>
        <dbReference type="ARBA" id="ARBA00022592"/>
    </source>
</evidence>
<sequence>MKLVKTAVAGIVSLMTVGSAFAAEITGAGASFPAPVYSKWADAYQKATGNKVNYQSIGSSGGIKQINAKTVDFGASDAPLKDEQLAKDGLVQFPTVIGGVVPVVNLQGFKPGDLTINGEVLANIYLGKIKKWDDPAIKALNPNAKLPSQDILPVRRADGSGTTFIFTNYLSKVSADWKNSVGEGTTVNWPGGGTGGKGNEGVAAFVQRLNGAIGYVEYAYAKQNKMTHLNMKNASGAVVQPSDDSFKAAAAGADWSKTYYQILTEQPGKDAWPIAGATFVLVHKSQAKPEQGTEVLKFFDWAYKNGGTMASDLDYVPMPEAVVKQIRATWSNSVKDASGKAVFN</sequence>
<accession>A0ABM8XNE9</accession>
<evidence type="ECO:0000256" key="1">
    <source>
        <dbReference type="ARBA" id="ARBA00002841"/>
    </source>
</evidence>
<dbReference type="InterPro" id="IPR024370">
    <property type="entry name" value="PBP_domain"/>
</dbReference>
<dbReference type="SUPFAM" id="SSF53850">
    <property type="entry name" value="Periplasmic binding protein-like II"/>
    <property type="match status" value="1"/>
</dbReference>
<comment type="similarity">
    <text evidence="2 7">Belongs to the PstS family.</text>
</comment>
<dbReference type="RefSeq" id="WP_222203762.1">
    <property type="nucleotide sequence ID" value="NZ_CAJZAH010000006.1"/>
</dbReference>
<keyword evidence="5 7" id="KW-0813">Transport</keyword>
<keyword evidence="8" id="KW-0732">Signal</keyword>
<dbReference type="Proteomes" id="UP000721236">
    <property type="component" value="Unassembled WGS sequence"/>
</dbReference>
<name>A0ABM8XNE9_9BURK</name>
<evidence type="ECO:0000313" key="10">
    <source>
        <dbReference type="EMBL" id="CAG9181778.1"/>
    </source>
</evidence>
<dbReference type="NCBIfam" id="TIGR00975">
    <property type="entry name" value="3a0107s03"/>
    <property type="match status" value="1"/>
</dbReference>
<evidence type="ECO:0000313" key="11">
    <source>
        <dbReference type="Proteomes" id="UP000721236"/>
    </source>
</evidence>
<dbReference type="InterPro" id="IPR005673">
    <property type="entry name" value="ABC_phos-bd_PstS"/>
</dbReference>
<dbReference type="PANTHER" id="PTHR42996">
    <property type="entry name" value="PHOSPHATE-BINDING PROTEIN PSTS"/>
    <property type="match status" value="1"/>
</dbReference>
<evidence type="ECO:0000256" key="4">
    <source>
        <dbReference type="ARBA" id="ARBA00021889"/>
    </source>
</evidence>
<dbReference type="Pfam" id="PF12849">
    <property type="entry name" value="PBP_like_2"/>
    <property type="match status" value="1"/>
</dbReference>
<evidence type="ECO:0000256" key="8">
    <source>
        <dbReference type="SAM" id="SignalP"/>
    </source>
</evidence>
<organism evidence="10 11">
    <name type="scientific">Cupriavidus respiraculi</name>
    <dbReference type="NCBI Taxonomy" id="195930"/>
    <lineage>
        <taxon>Bacteria</taxon>
        <taxon>Pseudomonadati</taxon>
        <taxon>Pseudomonadota</taxon>
        <taxon>Betaproteobacteria</taxon>
        <taxon>Burkholderiales</taxon>
        <taxon>Burkholderiaceae</taxon>
        <taxon>Cupriavidus</taxon>
    </lineage>
</organism>
<protein>
    <recommendedName>
        <fullName evidence="4 7">Phosphate-binding protein PstS</fullName>
    </recommendedName>
</protein>
<comment type="subunit">
    <text evidence="3 7">The complex is composed of two ATP-binding proteins (PstB), two transmembrane proteins (PstC and PstA) and a solute-binding protein (PstS).</text>
</comment>
<dbReference type="NCBIfam" id="NF008171">
    <property type="entry name" value="PRK10918.1"/>
    <property type="match status" value="1"/>
</dbReference>
<feature type="chain" id="PRO_5045431848" description="Phosphate-binding protein PstS" evidence="8">
    <location>
        <begin position="23"/>
        <end position="344"/>
    </location>
</feature>
<comment type="function">
    <text evidence="1 7">Part of the ABC transporter complex PstSACB involved in phosphate import.</text>
</comment>
<dbReference type="InterPro" id="IPR050962">
    <property type="entry name" value="Phosphate-bind_PstS"/>
</dbReference>
<reference evidence="10 11" key="1">
    <citation type="submission" date="2021-08" db="EMBL/GenBank/DDBJ databases">
        <authorList>
            <person name="Peeters C."/>
        </authorList>
    </citation>
    <scope>NUCLEOTIDE SEQUENCE [LARGE SCALE GENOMIC DNA]</scope>
    <source>
        <strain evidence="10 11">LMG 21510</strain>
    </source>
</reference>
<comment type="caution">
    <text evidence="10">The sequence shown here is derived from an EMBL/GenBank/DDBJ whole genome shotgun (WGS) entry which is preliminary data.</text>
</comment>
<keyword evidence="11" id="KW-1185">Reference proteome</keyword>
<dbReference type="PIRSF" id="PIRSF002756">
    <property type="entry name" value="PstS"/>
    <property type="match status" value="1"/>
</dbReference>
<keyword evidence="6 7" id="KW-0592">Phosphate transport</keyword>
<dbReference type="CDD" id="cd13565">
    <property type="entry name" value="PBP2_PstS"/>
    <property type="match status" value="1"/>
</dbReference>
<dbReference type="EMBL" id="CAJZAH010000006">
    <property type="protein sequence ID" value="CAG9181778.1"/>
    <property type="molecule type" value="Genomic_DNA"/>
</dbReference>
<dbReference type="PANTHER" id="PTHR42996:SF1">
    <property type="entry name" value="PHOSPHATE-BINDING PROTEIN PSTS"/>
    <property type="match status" value="1"/>
</dbReference>
<gene>
    <name evidence="10" type="primary">pstS</name>
    <name evidence="10" type="ORF">LMG21510_04393</name>
</gene>
<feature type="signal peptide" evidence="8">
    <location>
        <begin position="1"/>
        <end position="22"/>
    </location>
</feature>
<dbReference type="Gene3D" id="3.40.190.10">
    <property type="entry name" value="Periplasmic binding protein-like II"/>
    <property type="match status" value="2"/>
</dbReference>
<evidence type="ECO:0000259" key="9">
    <source>
        <dbReference type="Pfam" id="PF12849"/>
    </source>
</evidence>
<evidence type="ECO:0000256" key="5">
    <source>
        <dbReference type="ARBA" id="ARBA00022448"/>
    </source>
</evidence>
<evidence type="ECO:0000256" key="3">
    <source>
        <dbReference type="ARBA" id="ARBA00011529"/>
    </source>
</evidence>
<feature type="domain" description="PBP" evidence="9">
    <location>
        <begin position="23"/>
        <end position="303"/>
    </location>
</feature>
<proteinExistence type="inferred from homology"/>
<evidence type="ECO:0000256" key="2">
    <source>
        <dbReference type="ARBA" id="ARBA00008725"/>
    </source>
</evidence>